<comment type="caution">
    <text evidence="1">The sequence shown here is derived from an EMBL/GenBank/DDBJ whole genome shotgun (WGS) entry which is preliminary data.</text>
</comment>
<sequence length="170" mass="17869">MVRHAEPGTAQWVESGGGPLVAVPETVLPFWTGADGEEAASDYDRACEVDGAVGLLPVGDTTALVLGDEPAATAYLPEHGTLVRWLAADSEAELLAGVGAALDTADWEPEAEWRVPGPVVLFDAAWPGVHSTGTDHLRLDLPAGRYAVRAAQVRPGAETWLSLVQLRPLT</sequence>
<organism evidence="1">
    <name type="scientific">Streptomyces sp. SID14436</name>
    <dbReference type="NCBI Taxonomy" id="2706070"/>
    <lineage>
        <taxon>Bacteria</taxon>
        <taxon>Bacillati</taxon>
        <taxon>Actinomycetota</taxon>
        <taxon>Actinomycetes</taxon>
        <taxon>Kitasatosporales</taxon>
        <taxon>Streptomycetaceae</taxon>
        <taxon>Streptomyces</taxon>
    </lineage>
</organism>
<reference evidence="1" key="1">
    <citation type="submission" date="2020-01" db="EMBL/GenBank/DDBJ databases">
        <title>Insect and environment-associated Actinomycetes.</title>
        <authorList>
            <person name="Currrie C."/>
            <person name="Chevrette M."/>
            <person name="Carlson C."/>
            <person name="Stubbendieck R."/>
            <person name="Wendt-Pienkowski E."/>
        </authorList>
    </citation>
    <scope>NUCLEOTIDE SEQUENCE</scope>
    <source>
        <strain evidence="1">SID14436</strain>
    </source>
</reference>
<name>A0A6G3QPY6_9ACTN</name>
<dbReference type="AlphaFoldDB" id="A0A6G3QPY6"/>
<gene>
    <name evidence="1" type="ORF">G3I53_04175</name>
</gene>
<dbReference type="Pfam" id="PF15589">
    <property type="entry name" value="Imm21"/>
    <property type="match status" value="1"/>
</dbReference>
<dbReference type="InterPro" id="IPR028961">
    <property type="entry name" value="Imm21"/>
</dbReference>
<dbReference type="RefSeq" id="WP_164438026.1">
    <property type="nucleotide sequence ID" value="NZ_JAAGMD010000111.1"/>
</dbReference>
<proteinExistence type="predicted"/>
<accession>A0A6G3QPY6</accession>
<protein>
    <recommendedName>
        <fullName evidence="2">Immunity protein 21 of polymorphic toxin system</fullName>
    </recommendedName>
</protein>
<dbReference type="EMBL" id="JAAGMD010000111">
    <property type="protein sequence ID" value="NEA85267.1"/>
    <property type="molecule type" value="Genomic_DNA"/>
</dbReference>
<evidence type="ECO:0008006" key="2">
    <source>
        <dbReference type="Google" id="ProtNLM"/>
    </source>
</evidence>
<evidence type="ECO:0000313" key="1">
    <source>
        <dbReference type="EMBL" id="NEA85267.1"/>
    </source>
</evidence>